<evidence type="ECO:0000313" key="3">
    <source>
        <dbReference type="WBParaSite" id="snap_masked-unitig_20154-processed-gene-0.0-mRNA-1"/>
    </source>
</evidence>
<evidence type="ECO:0000313" key="2">
    <source>
        <dbReference type="Proteomes" id="UP000095280"/>
    </source>
</evidence>
<feature type="region of interest" description="Disordered" evidence="1">
    <location>
        <begin position="111"/>
        <end position="184"/>
    </location>
</feature>
<proteinExistence type="predicted"/>
<evidence type="ECO:0000256" key="1">
    <source>
        <dbReference type="SAM" id="MobiDB-lite"/>
    </source>
</evidence>
<sequence>MDGFRQFKAAKPPQQHQQQPKLKFGMSAILGCNDRTISSKSAHRQFTGSQVGFVAPWQTAQHHQRRLQISGAFISSIVQALLLLHPHCILSLLLDLIDYRLLEASSVAAQGSSSSSSRQQQQQQQQQQTTCRNSASLPHQPSAAGPTVFGCIGGSGRGRRSSSSQLTLPSQHQPADAWQPPATRPLPTWTAAAAAAFASVAAFARQRRAVFSDCQRRGEKVFQSAKVHQQTGQKATGRLKLGLKDS</sequence>
<name>A0A1I8JN99_9PLAT</name>
<organism evidence="2 3">
    <name type="scientific">Macrostomum lignano</name>
    <dbReference type="NCBI Taxonomy" id="282301"/>
    <lineage>
        <taxon>Eukaryota</taxon>
        <taxon>Metazoa</taxon>
        <taxon>Spiralia</taxon>
        <taxon>Lophotrochozoa</taxon>
        <taxon>Platyhelminthes</taxon>
        <taxon>Rhabditophora</taxon>
        <taxon>Macrostomorpha</taxon>
        <taxon>Macrostomida</taxon>
        <taxon>Macrostomidae</taxon>
        <taxon>Macrostomum</taxon>
    </lineage>
</organism>
<feature type="compositionally biased region" description="Low complexity" evidence="1">
    <location>
        <begin position="111"/>
        <end position="128"/>
    </location>
</feature>
<reference evidence="3" key="1">
    <citation type="submission" date="2016-11" db="UniProtKB">
        <authorList>
            <consortium name="WormBaseParasite"/>
        </authorList>
    </citation>
    <scope>IDENTIFICATION</scope>
</reference>
<dbReference type="Proteomes" id="UP000095280">
    <property type="component" value="Unplaced"/>
</dbReference>
<accession>A0A1I8JN99</accession>
<feature type="compositionally biased region" description="Polar residues" evidence="1">
    <location>
        <begin position="129"/>
        <end position="139"/>
    </location>
</feature>
<dbReference type="AlphaFoldDB" id="A0A1I8JN99"/>
<protein>
    <submittedName>
        <fullName evidence="3">Uncharacterized protein</fullName>
    </submittedName>
</protein>
<feature type="region of interest" description="Disordered" evidence="1">
    <location>
        <begin position="222"/>
        <end position="246"/>
    </location>
</feature>
<dbReference type="WBParaSite" id="snap_masked-unitig_20154-processed-gene-0.0-mRNA-1">
    <property type="protein sequence ID" value="snap_masked-unitig_20154-processed-gene-0.0-mRNA-1"/>
    <property type="gene ID" value="snap_masked-unitig_20154-processed-gene-0.0"/>
</dbReference>
<keyword evidence="2" id="KW-1185">Reference proteome</keyword>